<dbReference type="GeneID" id="26518387"/>
<keyword evidence="2" id="KW-1185">Reference proteome</keyword>
<name>A0A0S1RZX4_9CAUD</name>
<protein>
    <submittedName>
        <fullName evidence="1">Uncharacterized protein</fullName>
    </submittedName>
</protein>
<organism evidence="1 2">
    <name type="scientific">Acinetobacter phage vB_AbaP_PD-6A3</name>
    <dbReference type="NCBI Taxonomy" id="1701807"/>
    <lineage>
        <taxon>Viruses</taxon>
        <taxon>Duplodnaviria</taxon>
        <taxon>Heunggongvirae</taxon>
        <taxon>Uroviricota</taxon>
        <taxon>Caudoviricetes</taxon>
        <taxon>Autographivirales</taxon>
        <taxon>Autoscriptoviridae</taxon>
        <taxon>Beijerinckvirinae</taxon>
        <taxon>Friunavirus</taxon>
        <taxon>Friunavirus PD6A3</taxon>
    </lineage>
</organism>
<dbReference type="Proteomes" id="UP000203375">
    <property type="component" value="Segment"/>
</dbReference>
<dbReference type="OrthoDB" id="18533at10239"/>
<dbReference type="KEGG" id="vg:26518387"/>
<accession>A0A0S1RZX4</accession>
<gene>
    <name evidence="1" type="ORF">vBAbaPPD6A3_21</name>
</gene>
<proteinExistence type="predicted"/>
<dbReference type="EMBL" id="KT388102">
    <property type="protein sequence ID" value="ALM01861.1"/>
    <property type="molecule type" value="Genomic_DNA"/>
</dbReference>
<sequence>MKSKVTLPNKLRAGGEIRQHKFTKDVALFHPNGLGYTVLVNGGPRARFGQRGEVDLGPQIGFTQTYHEERVERVEDNWLPVPEGTVITIEV</sequence>
<evidence type="ECO:0000313" key="2">
    <source>
        <dbReference type="Proteomes" id="UP000203375"/>
    </source>
</evidence>
<dbReference type="RefSeq" id="YP_009190480.1">
    <property type="nucleotide sequence ID" value="NC_028684.1"/>
</dbReference>
<evidence type="ECO:0000313" key="1">
    <source>
        <dbReference type="EMBL" id="ALM01861.1"/>
    </source>
</evidence>
<reference evidence="1 2" key="1">
    <citation type="submission" date="2015-08" db="EMBL/GenBank/DDBJ databases">
        <title>Isolation and characterization of an extensively-drug resistant Acinetobacter baumannii bacteriophage with broad host range.</title>
        <authorList>
            <person name="Liu Y."/>
            <person name="Guo X."/>
            <person name="Tang J."/>
            <person name="Liu F."/>
            <person name="Fan H."/>
            <person name="Yan Y."/>
            <person name="Xu Y."/>
            <person name="Shi Y."/>
        </authorList>
    </citation>
    <scope>NUCLEOTIDE SEQUENCE [LARGE SCALE GENOMIC DNA]</scope>
</reference>